<organism evidence="1 2">
    <name type="scientific">Rugamonas rubra</name>
    <dbReference type="NCBI Taxonomy" id="758825"/>
    <lineage>
        <taxon>Bacteria</taxon>
        <taxon>Pseudomonadati</taxon>
        <taxon>Pseudomonadota</taxon>
        <taxon>Betaproteobacteria</taxon>
        <taxon>Burkholderiales</taxon>
        <taxon>Oxalobacteraceae</taxon>
        <taxon>Telluria group</taxon>
        <taxon>Rugamonas</taxon>
    </lineage>
</organism>
<gene>
    <name evidence="1" type="ORF">SAMN02982985_02884</name>
</gene>
<evidence type="ECO:0000313" key="1">
    <source>
        <dbReference type="EMBL" id="SFM13630.1"/>
    </source>
</evidence>
<name>A0A1I4NEB7_9BURK</name>
<dbReference type="AlphaFoldDB" id="A0A1I4NEB7"/>
<reference evidence="1 2" key="1">
    <citation type="submission" date="2016-10" db="EMBL/GenBank/DDBJ databases">
        <authorList>
            <person name="de Groot N.N."/>
        </authorList>
    </citation>
    <scope>NUCLEOTIDE SEQUENCE [LARGE SCALE GENOMIC DNA]</scope>
    <source>
        <strain evidence="1 2">ATCC 43154</strain>
    </source>
</reference>
<protein>
    <submittedName>
        <fullName evidence="1">Phage tail protein (Tail_P2_I)</fullName>
    </submittedName>
</protein>
<sequence length="377" mass="40513">MVALADSARLLPPNATTLERALARAAPRAALDALADVPAGLRRPQASSGALAPWLAAEWQLAEFAPYFDSTAALIEAGLPWLRQRGTAASVKRALSWLGYRATLEEEGPWLQIDPGDAYAQLRVDAVAQLVRASLPAHARLYRMYHGYDLRPLRLDGGRLDDALLDDDSGVLVDGVKLSFAARRAGLAEPPGGVPGHARTDTLSAIVPYDDRMMLDTWLLDSELIADGRFIMGQLVTGTTADTAATPATLTAHRTLALSQLLLDGDESALDDINGQLGGGMTVVERSFVLDGERLDSHDLGLRRIVIDRFDIDARAALAPALQLPLAGFDRLARHALFSGTAGVYETPTRAAGWSGNWSARRWRVTIPSTITFHNGA</sequence>
<dbReference type="InterPro" id="IPR006521">
    <property type="entry name" value="Tail_protein_I"/>
</dbReference>
<dbReference type="STRING" id="758825.SAMN02982985_02884"/>
<keyword evidence="2" id="KW-1185">Reference proteome</keyword>
<dbReference type="Pfam" id="PF09684">
    <property type="entry name" value="Tail_P2_I"/>
    <property type="match status" value="1"/>
</dbReference>
<dbReference type="EMBL" id="FOTW01000013">
    <property type="protein sequence ID" value="SFM13630.1"/>
    <property type="molecule type" value="Genomic_DNA"/>
</dbReference>
<evidence type="ECO:0000313" key="2">
    <source>
        <dbReference type="Proteomes" id="UP000199470"/>
    </source>
</evidence>
<dbReference type="OrthoDB" id="90759at2"/>
<accession>A0A1I4NEB7</accession>
<dbReference type="RefSeq" id="WP_093388387.1">
    <property type="nucleotide sequence ID" value="NZ_FOTW01000013.1"/>
</dbReference>
<proteinExistence type="predicted"/>
<dbReference type="Proteomes" id="UP000199470">
    <property type="component" value="Unassembled WGS sequence"/>
</dbReference>